<reference evidence="2" key="1">
    <citation type="submission" date="2018-01" db="EMBL/GenBank/DDBJ databases">
        <title>An insight into the sialome of Amazonian anophelines.</title>
        <authorList>
            <person name="Ribeiro J.M."/>
            <person name="Scarpassa V."/>
            <person name="Calvo E."/>
        </authorList>
    </citation>
    <scope>NUCLEOTIDE SEQUENCE</scope>
    <source>
        <tissue evidence="2">Salivary glands</tissue>
    </source>
</reference>
<feature type="signal peptide" evidence="1">
    <location>
        <begin position="1"/>
        <end position="18"/>
    </location>
</feature>
<dbReference type="EMBL" id="GGFJ01013485">
    <property type="protein sequence ID" value="MBW62626.1"/>
    <property type="molecule type" value="Transcribed_RNA"/>
</dbReference>
<dbReference type="AlphaFoldDB" id="A0A2M4CB97"/>
<feature type="chain" id="PRO_5014610767" evidence="1">
    <location>
        <begin position="19"/>
        <end position="81"/>
    </location>
</feature>
<organism evidence="2">
    <name type="scientific">Anopheles marajoara</name>
    <dbReference type="NCBI Taxonomy" id="58244"/>
    <lineage>
        <taxon>Eukaryota</taxon>
        <taxon>Metazoa</taxon>
        <taxon>Ecdysozoa</taxon>
        <taxon>Arthropoda</taxon>
        <taxon>Hexapoda</taxon>
        <taxon>Insecta</taxon>
        <taxon>Pterygota</taxon>
        <taxon>Neoptera</taxon>
        <taxon>Endopterygota</taxon>
        <taxon>Diptera</taxon>
        <taxon>Nematocera</taxon>
        <taxon>Culicoidea</taxon>
        <taxon>Culicidae</taxon>
        <taxon>Anophelinae</taxon>
        <taxon>Anopheles</taxon>
    </lineage>
</organism>
<evidence type="ECO:0000256" key="1">
    <source>
        <dbReference type="SAM" id="SignalP"/>
    </source>
</evidence>
<name>A0A2M4CB97_9DIPT</name>
<keyword evidence="1" id="KW-0732">Signal</keyword>
<proteinExistence type="predicted"/>
<evidence type="ECO:0000313" key="2">
    <source>
        <dbReference type="EMBL" id="MBW62626.1"/>
    </source>
</evidence>
<accession>A0A2M4CB97</accession>
<protein>
    <submittedName>
        <fullName evidence="2">Putative secreted protein</fullName>
    </submittedName>
</protein>
<sequence>MTGLAWLHVAWCVRVCLCLFQNSHYHSCCNQPLNHNLELIYDAFGWTRPTGFARAGPYLLRKEHVAPVDDDKFHFTYVIHC</sequence>